<keyword evidence="1" id="KW-1133">Transmembrane helix</keyword>
<reference evidence="3 5" key="2">
    <citation type="submission" date="2019-08" db="EMBL/GenBank/DDBJ databases">
        <title>Bacillus genomes from the desert of Cuatro Cienegas, Coahuila.</title>
        <authorList>
            <person name="Olmedo-Alvarez G."/>
        </authorList>
    </citation>
    <scope>NUCLEOTIDE SEQUENCE [LARGE SCALE GENOMIC DNA]</scope>
    <source>
        <strain evidence="3 5">CH88_3T</strain>
    </source>
</reference>
<evidence type="ECO:0000313" key="5">
    <source>
        <dbReference type="Proteomes" id="UP000323393"/>
    </source>
</evidence>
<evidence type="ECO:0008006" key="6">
    <source>
        <dbReference type="Google" id="ProtNLM"/>
    </source>
</evidence>
<dbReference type="Proteomes" id="UP000323393">
    <property type="component" value="Unassembled WGS sequence"/>
</dbReference>
<evidence type="ECO:0000256" key="1">
    <source>
        <dbReference type="SAM" id="Phobius"/>
    </source>
</evidence>
<keyword evidence="1" id="KW-0812">Transmembrane</keyword>
<feature type="transmembrane region" description="Helical" evidence="1">
    <location>
        <begin position="80"/>
        <end position="103"/>
    </location>
</feature>
<evidence type="ECO:0000313" key="4">
    <source>
        <dbReference type="Proteomes" id="UP000195573"/>
    </source>
</evidence>
<dbReference type="EMBL" id="VTEU01000009">
    <property type="protein sequence ID" value="TYS55854.1"/>
    <property type="molecule type" value="Genomic_DNA"/>
</dbReference>
<evidence type="ECO:0000313" key="2">
    <source>
        <dbReference type="EMBL" id="ART76959.1"/>
    </source>
</evidence>
<dbReference type="GeneID" id="96739393"/>
<sequence length="104" mass="11556">MVKYLILLIIVLAVEIGILLGISTYFDFNLLSTMFFGSLSFVFIAFFTSSSGDIFTKNSEAAVFDSMAGRYNPQQQKPTLHIGPFLLGSLLCLAVYFIMAFFLS</sequence>
<dbReference type="Proteomes" id="UP000195573">
    <property type="component" value="Chromosome"/>
</dbReference>
<name>A0A1Y0CP07_9BACI</name>
<evidence type="ECO:0000313" key="3">
    <source>
        <dbReference type="EMBL" id="TYS55854.1"/>
    </source>
</evidence>
<proteinExistence type="predicted"/>
<gene>
    <name evidence="2" type="ORF">B4U37_13300</name>
    <name evidence="3" type="ORF">FZC74_17485</name>
</gene>
<keyword evidence="4" id="KW-1185">Reference proteome</keyword>
<keyword evidence="1" id="KW-0472">Membrane</keyword>
<accession>A0A1Y0CP07</accession>
<reference evidence="2 4" key="1">
    <citation type="submission" date="2017-04" db="EMBL/GenBank/DDBJ databases">
        <title>Complete Genome Sequence of the Bacillus horikoshii 20a strain from Cuatro Cienegas, Coahuila, Mexico.</title>
        <authorList>
            <person name="Zarza E."/>
            <person name="Alcaraz L.D."/>
            <person name="Aguilar-Salinas B."/>
            <person name="Islas A."/>
            <person name="Olmedo-Alvarez G."/>
        </authorList>
    </citation>
    <scope>NUCLEOTIDE SEQUENCE [LARGE SCALE GENOMIC DNA]</scope>
    <source>
        <strain evidence="2 4">20a</strain>
    </source>
</reference>
<feature type="transmembrane region" description="Helical" evidence="1">
    <location>
        <begin position="5"/>
        <end position="22"/>
    </location>
</feature>
<feature type="transmembrane region" description="Helical" evidence="1">
    <location>
        <begin position="28"/>
        <end position="47"/>
    </location>
</feature>
<dbReference type="RefSeq" id="WP_088018620.1">
    <property type="nucleotide sequence ID" value="NZ_CP020880.1"/>
</dbReference>
<dbReference type="AlphaFoldDB" id="A0A1Y0CP07"/>
<organism evidence="3 5">
    <name type="scientific">Sutcliffiella horikoshii</name>
    <dbReference type="NCBI Taxonomy" id="79883"/>
    <lineage>
        <taxon>Bacteria</taxon>
        <taxon>Bacillati</taxon>
        <taxon>Bacillota</taxon>
        <taxon>Bacilli</taxon>
        <taxon>Bacillales</taxon>
        <taxon>Bacillaceae</taxon>
        <taxon>Sutcliffiella</taxon>
    </lineage>
</organism>
<protein>
    <recommendedName>
        <fullName evidence="6">DUF3899 domain-containing protein</fullName>
    </recommendedName>
</protein>
<dbReference type="EMBL" id="CP020880">
    <property type="protein sequence ID" value="ART76959.1"/>
    <property type="molecule type" value="Genomic_DNA"/>
</dbReference>
<dbReference type="KEGG" id="bhk:B4U37_13300"/>